<proteinExistence type="predicted"/>
<dbReference type="EMBL" id="JACJID010000010">
    <property type="protein sequence ID" value="MBA8931842.1"/>
    <property type="molecule type" value="Genomic_DNA"/>
</dbReference>
<dbReference type="RefSeq" id="WP_182840512.1">
    <property type="nucleotide sequence ID" value="NZ_BAAABQ010000058.1"/>
</dbReference>
<dbReference type="Proteomes" id="UP000517916">
    <property type="component" value="Unassembled WGS sequence"/>
</dbReference>
<protein>
    <submittedName>
        <fullName evidence="2">Uncharacterized protein</fullName>
    </submittedName>
</protein>
<comment type="caution">
    <text evidence="2">The sequence shown here is derived from an EMBL/GenBank/DDBJ whole genome shotgun (WGS) entry which is preliminary data.</text>
</comment>
<organism evidence="2 3">
    <name type="scientific">Kutzneria viridogrisea</name>
    <dbReference type="NCBI Taxonomy" id="47990"/>
    <lineage>
        <taxon>Bacteria</taxon>
        <taxon>Bacillati</taxon>
        <taxon>Actinomycetota</taxon>
        <taxon>Actinomycetes</taxon>
        <taxon>Pseudonocardiales</taxon>
        <taxon>Pseudonocardiaceae</taxon>
        <taxon>Kutzneria</taxon>
    </lineage>
</organism>
<gene>
    <name evidence="2" type="ORF">BC739_009101</name>
</gene>
<evidence type="ECO:0000256" key="1">
    <source>
        <dbReference type="SAM" id="MobiDB-lite"/>
    </source>
</evidence>
<keyword evidence="3" id="KW-1185">Reference proteome</keyword>
<evidence type="ECO:0000313" key="2">
    <source>
        <dbReference type="EMBL" id="MBA8931842.1"/>
    </source>
</evidence>
<accession>A0ABR6BY68</accession>
<evidence type="ECO:0000313" key="3">
    <source>
        <dbReference type="Proteomes" id="UP000517916"/>
    </source>
</evidence>
<name>A0ABR6BY68_9PSEU</name>
<feature type="compositionally biased region" description="Basic residues" evidence="1">
    <location>
        <begin position="82"/>
        <end position="98"/>
    </location>
</feature>
<feature type="region of interest" description="Disordered" evidence="1">
    <location>
        <begin position="79"/>
        <end position="98"/>
    </location>
</feature>
<reference evidence="2 3" key="1">
    <citation type="submission" date="2020-08" db="EMBL/GenBank/DDBJ databases">
        <title>Genomic Encyclopedia of Archaeal and Bacterial Type Strains, Phase II (KMG-II): from individual species to whole genera.</title>
        <authorList>
            <person name="Goeker M."/>
        </authorList>
    </citation>
    <scope>NUCLEOTIDE SEQUENCE [LARGE SCALE GENOMIC DNA]</scope>
    <source>
        <strain evidence="2 3">DSM 43850</strain>
    </source>
</reference>
<sequence>MATTPTSAGVPQDRPEFASRTVLTVHGVPAEDTATLGFWIQAYLTATVHGVRSPEVAGTIARHLGRFHDWMTAGFGHDRVHGGHRPRGHRVARAPHHH</sequence>